<dbReference type="InterPro" id="IPR029044">
    <property type="entry name" value="Nucleotide-diphossugar_trans"/>
</dbReference>
<dbReference type="PANTHER" id="PTHR43685:SF3">
    <property type="entry name" value="SLR2126 PROTEIN"/>
    <property type="match status" value="1"/>
</dbReference>
<gene>
    <name evidence="2" type="ORF">BECKUNK1418G_GA0071005_11492</name>
    <name evidence="3" type="ORF">BECKUNK1418H_GA0071006_11427</name>
</gene>
<protein>
    <submittedName>
        <fullName evidence="3">Glycosyltransferase involved in cell wall bisynthesis</fullName>
    </submittedName>
</protein>
<dbReference type="GO" id="GO:0016740">
    <property type="term" value="F:transferase activity"/>
    <property type="evidence" value="ECO:0007669"/>
    <property type="project" value="UniProtKB-KW"/>
</dbReference>
<dbReference type="InterPro" id="IPR050834">
    <property type="entry name" value="Glycosyltransf_2"/>
</dbReference>
<dbReference type="InterPro" id="IPR001173">
    <property type="entry name" value="Glyco_trans_2-like"/>
</dbReference>
<evidence type="ECO:0000313" key="3">
    <source>
        <dbReference type="EMBL" id="VFK72834.1"/>
    </source>
</evidence>
<dbReference type="CDD" id="cd00761">
    <property type="entry name" value="Glyco_tranf_GTA_type"/>
    <property type="match status" value="1"/>
</dbReference>
<name>A0A451B3G3_9GAMM</name>
<reference evidence="3" key="1">
    <citation type="submission" date="2019-02" db="EMBL/GenBank/DDBJ databases">
        <authorList>
            <person name="Gruber-Vodicka R. H."/>
            <person name="Seah K. B. B."/>
        </authorList>
    </citation>
    <scope>NUCLEOTIDE SEQUENCE</scope>
    <source>
        <strain evidence="3">BECK_BY19</strain>
        <strain evidence="2">BECK_BY8</strain>
    </source>
</reference>
<dbReference type="AlphaFoldDB" id="A0A451B3G3"/>
<dbReference type="Gene3D" id="3.90.550.10">
    <property type="entry name" value="Spore Coat Polysaccharide Biosynthesis Protein SpsA, Chain A"/>
    <property type="match status" value="1"/>
</dbReference>
<dbReference type="SUPFAM" id="SSF53448">
    <property type="entry name" value="Nucleotide-diphospho-sugar transferases"/>
    <property type="match status" value="1"/>
</dbReference>
<proteinExistence type="predicted"/>
<dbReference type="PANTHER" id="PTHR43685">
    <property type="entry name" value="GLYCOSYLTRANSFERASE"/>
    <property type="match status" value="1"/>
</dbReference>
<evidence type="ECO:0000259" key="1">
    <source>
        <dbReference type="Pfam" id="PF00535"/>
    </source>
</evidence>
<dbReference type="EMBL" id="CAADFZ010000149">
    <property type="protein sequence ID" value="VFK67589.1"/>
    <property type="molecule type" value="Genomic_DNA"/>
</dbReference>
<feature type="domain" description="Glycosyltransferase 2-like" evidence="1">
    <location>
        <begin position="5"/>
        <end position="128"/>
    </location>
</feature>
<sequence>MRFYLIMATLHRVSEVERFLASLESQDYRDFELVTIDQNSDDRLLKIITQYQRCFRIQHIRRFPPGTSRARNEGLRHAKGDIVGFPDDDCLYPPGFLSKVAEFFQTNSRDGLSVRILDIDRDEDAFGFGLPHSTVINANNNAWAVGITPSMFLRQSIAAQVMFDENMGPGQRWVGGEDTDYLLRCLDKGARHYYSHELFVHHPSPNRVYPLRLLIRRAYTYGRGFGYLMGKRKLDRAIVRAQLLEPFALTGKALVKGQFRQALTFPGMGVGRLIGYRESQKQP</sequence>
<organism evidence="3">
    <name type="scientific">Candidatus Kentrum sp. UNK</name>
    <dbReference type="NCBI Taxonomy" id="2126344"/>
    <lineage>
        <taxon>Bacteria</taxon>
        <taxon>Pseudomonadati</taxon>
        <taxon>Pseudomonadota</taxon>
        <taxon>Gammaproteobacteria</taxon>
        <taxon>Candidatus Kentrum</taxon>
    </lineage>
</organism>
<accession>A0A451B3G3</accession>
<keyword evidence="3" id="KW-0808">Transferase</keyword>
<dbReference type="Pfam" id="PF00535">
    <property type="entry name" value="Glycos_transf_2"/>
    <property type="match status" value="1"/>
</dbReference>
<evidence type="ECO:0000313" key="2">
    <source>
        <dbReference type="EMBL" id="VFK67589.1"/>
    </source>
</evidence>
<dbReference type="EMBL" id="CAADGD010000142">
    <property type="protein sequence ID" value="VFK72834.1"/>
    <property type="molecule type" value="Genomic_DNA"/>
</dbReference>